<evidence type="ECO:0000313" key="2">
    <source>
        <dbReference type="EMBL" id="ORY69150.1"/>
    </source>
</evidence>
<sequence length="178" mass="20020">MTQVTRVLGSSTFKSSLLLGNGLWHLAALHAFTQKPRGILRKYTHPSTPHTPSTHDVLIFLGALNSSLSFLAFYRLYRTLKARKRALTTALSKGKGKEWGEKQEKQNGLQAAVEAQVERSEDRLAFLTLGVANGSQALLDLFSQRLFDGRWRLGGFDIITVLDTFFLVADWLWAYTYT</sequence>
<accession>A0A1Y2EC53</accession>
<proteinExistence type="predicted"/>
<feature type="transmembrane region" description="Helical" evidence="1">
    <location>
        <begin position="57"/>
        <end position="77"/>
    </location>
</feature>
<gene>
    <name evidence="2" type="ORF">BCR35DRAFT_354699</name>
</gene>
<dbReference type="Proteomes" id="UP000193467">
    <property type="component" value="Unassembled WGS sequence"/>
</dbReference>
<protein>
    <recommendedName>
        <fullName evidence="4">Peroxisomal biogenesis factor 11</fullName>
    </recommendedName>
</protein>
<evidence type="ECO:0000256" key="1">
    <source>
        <dbReference type="SAM" id="Phobius"/>
    </source>
</evidence>
<dbReference type="InParanoid" id="A0A1Y2EC53"/>
<evidence type="ECO:0000313" key="3">
    <source>
        <dbReference type="Proteomes" id="UP000193467"/>
    </source>
</evidence>
<reference evidence="2 3" key="1">
    <citation type="submission" date="2016-07" db="EMBL/GenBank/DDBJ databases">
        <title>Pervasive Adenine N6-methylation of Active Genes in Fungi.</title>
        <authorList>
            <consortium name="DOE Joint Genome Institute"/>
            <person name="Mondo S.J."/>
            <person name="Dannebaum R.O."/>
            <person name="Kuo R.C."/>
            <person name="Labutti K."/>
            <person name="Haridas S."/>
            <person name="Kuo A."/>
            <person name="Salamov A."/>
            <person name="Ahrendt S.R."/>
            <person name="Lipzen A."/>
            <person name="Sullivan W."/>
            <person name="Andreopoulos W.B."/>
            <person name="Clum A."/>
            <person name="Lindquist E."/>
            <person name="Daum C."/>
            <person name="Ramamoorthy G.K."/>
            <person name="Gryganskyi A."/>
            <person name="Culley D."/>
            <person name="Magnuson J.K."/>
            <person name="James T.Y."/>
            <person name="O'Malley M.A."/>
            <person name="Stajich J.E."/>
            <person name="Spatafora J.W."/>
            <person name="Visel A."/>
            <person name="Grigoriev I.V."/>
        </authorList>
    </citation>
    <scope>NUCLEOTIDE SEQUENCE [LARGE SCALE GENOMIC DNA]</scope>
    <source>
        <strain evidence="2 3">62-1032</strain>
    </source>
</reference>
<keyword evidence="1" id="KW-0812">Transmembrane</keyword>
<name>A0A1Y2EC53_9BASI</name>
<dbReference type="EMBL" id="MCGR01000058">
    <property type="protein sequence ID" value="ORY69150.1"/>
    <property type="molecule type" value="Genomic_DNA"/>
</dbReference>
<dbReference type="AlphaFoldDB" id="A0A1Y2EC53"/>
<feature type="transmembrane region" description="Helical" evidence="1">
    <location>
        <begin position="153"/>
        <end position="174"/>
    </location>
</feature>
<organism evidence="2 3">
    <name type="scientific">Leucosporidium creatinivorum</name>
    <dbReference type="NCBI Taxonomy" id="106004"/>
    <lineage>
        <taxon>Eukaryota</taxon>
        <taxon>Fungi</taxon>
        <taxon>Dikarya</taxon>
        <taxon>Basidiomycota</taxon>
        <taxon>Pucciniomycotina</taxon>
        <taxon>Microbotryomycetes</taxon>
        <taxon>Leucosporidiales</taxon>
        <taxon>Leucosporidium</taxon>
    </lineage>
</organism>
<keyword evidence="3" id="KW-1185">Reference proteome</keyword>
<evidence type="ECO:0008006" key="4">
    <source>
        <dbReference type="Google" id="ProtNLM"/>
    </source>
</evidence>
<dbReference type="OrthoDB" id="3529721at2759"/>
<keyword evidence="1" id="KW-0472">Membrane</keyword>
<dbReference type="STRING" id="106004.A0A1Y2EC53"/>
<keyword evidence="1" id="KW-1133">Transmembrane helix</keyword>
<comment type="caution">
    <text evidence="2">The sequence shown here is derived from an EMBL/GenBank/DDBJ whole genome shotgun (WGS) entry which is preliminary data.</text>
</comment>